<feature type="transmembrane region" description="Helical" evidence="1">
    <location>
        <begin position="7"/>
        <end position="25"/>
    </location>
</feature>
<gene>
    <name evidence="2" type="ORF">FA727_13570</name>
</gene>
<evidence type="ECO:0000256" key="1">
    <source>
        <dbReference type="SAM" id="Phobius"/>
    </source>
</evidence>
<dbReference type="OrthoDB" id="2904228at2"/>
<dbReference type="EMBL" id="SWBM01000002">
    <property type="protein sequence ID" value="TKC17080.1"/>
    <property type="molecule type" value="Genomic_DNA"/>
</dbReference>
<dbReference type="Proteomes" id="UP000307756">
    <property type="component" value="Unassembled WGS sequence"/>
</dbReference>
<evidence type="ECO:0000313" key="2">
    <source>
        <dbReference type="EMBL" id="TKC17080.1"/>
    </source>
</evidence>
<feature type="transmembrane region" description="Helical" evidence="1">
    <location>
        <begin position="77"/>
        <end position="96"/>
    </location>
</feature>
<name>A0A4V5P166_9BACI</name>
<organism evidence="2 3">
    <name type="scientific">Robertmurraya kyonggiensis</name>
    <dbReference type="NCBI Taxonomy" id="1037680"/>
    <lineage>
        <taxon>Bacteria</taxon>
        <taxon>Bacillati</taxon>
        <taxon>Bacillota</taxon>
        <taxon>Bacilli</taxon>
        <taxon>Bacillales</taxon>
        <taxon>Bacillaceae</taxon>
        <taxon>Robertmurraya</taxon>
    </lineage>
</organism>
<dbReference type="AlphaFoldDB" id="A0A4V5P166"/>
<sequence>MNKKKFSIITWSYVGVIVLIFGIYLARNMDENWEINLDGQRGNMYTFLGLIFIACILTAIDFAGINEKSNKITKSTIYGGLSVAAFFLIWRAAMALV</sequence>
<evidence type="ECO:0000313" key="3">
    <source>
        <dbReference type="Proteomes" id="UP000307756"/>
    </source>
</evidence>
<accession>A0A4V5P166</accession>
<feature type="transmembrane region" description="Helical" evidence="1">
    <location>
        <begin position="45"/>
        <end position="65"/>
    </location>
</feature>
<comment type="caution">
    <text evidence="2">The sequence shown here is derived from an EMBL/GenBank/DDBJ whole genome shotgun (WGS) entry which is preliminary data.</text>
</comment>
<keyword evidence="1" id="KW-0472">Membrane</keyword>
<keyword evidence="1" id="KW-0812">Transmembrane</keyword>
<protein>
    <submittedName>
        <fullName evidence="2">Uncharacterized protein</fullName>
    </submittedName>
</protein>
<keyword evidence="3" id="KW-1185">Reference proteome</keyword>
<proteinExistence type="predicted"/>
<dbReference type="RefSeq" id="WP_136831642.1">
    <property type="nucleotide sequence ID" value="NZ_SWBM01000002.1"/>
</dbReference>
<reference evidence="2 3" key="1">
    <citation type="journal article" date="2011" name="J. Microbiol.">
        <title>Bacillus kyonggiensis sp. nov., isolated from soil of a lettuce field.</title>
        <authorList>
            <person name="Dong K."/>
            <person name="Lee S."/>
        </authorList>
    </citation>
    <scope>NUCLEOTIDE SEQUENCE [LARGE SCALE GENOMIC DNA]</scope>
    <source>
        <strain evidence="2 3">NB22</strain>
    </source>
</reference>
<keyword evidence="1" id="KW-1133">Transmembrane helix</keyword>